<dbReference type="Gene3D" id="3.40.50.720">
    <property type="entry name" value="NAD(P)-binding Rossmann-like Domain"/>
    <property type="match status" value="1"/>
</dbReference>
<evidence type="ECO:0000259" key="4">
    <source>
        <dbReference type="SMART" id="SM00822"/>
    </source>
</evidence>
<dbReference type="SMART" id="SM00822">
    <property type="entry name" value="PKS_KR"/>
    <property type="match status" value="1"/>
</dbReference>
<keyword evidence="2" id="KW-0521">NADP</keyword>
<keyword evidence="6" id="KW-1185">Reference proteome</keyword>
<reference evidence="5" key="1">
    <citation type="journal article" date="2020" name="Stud. Mycol.">
        <title>101 Dothideomycetes genomes: a test case for predicting lifestyles and emergence of pathogens.</title>
        <authorList>
            <person name="Haridas S."/>
            <person name="Albert R."/>
            <person name="Binder M."/>
            <person name="Bloem J."/>
            <person name="Labutti K."/>
            <person name="Salamov A."/>
            <person name="Andreopoulos B."/>
            <person name="Baker S."/>
            <person name="Barry K."/>
            <person name="Bills G."/>
            <person name="Bluhm B."/>
            <person name="Cannon C."/>
            <person name="Castanera R."/>
            <person name="Culley D."/>
            <person name="Daum C."/>
            <person name="Ezra D."/>
            <person name="Gonzalez J."/>
            <person name="Henrissat B."/>
            <person name="Kuo A."/>
            <person name="Liang C."/>
            <person name="Lipzen A."/>
            <person name="Lutzoni F."/>
            <person name="Magnuson J."/>
            <person name="Mondo S."/>
            <person name="Nolan M."/>
            <person name="Ohm R."/>
            <person name="Pangilinan J."/>
            <person name="Park H.-J."/>
            <person name="Ramirez L."/>
            <person name="Alfaro M."/>
            <person name="Sun H."/>
            <person name="Tritt A."/>
            <person name="Yoshinaga Y."/>
            <person name="Zwiers L.-H."/>
            <person name="Turgeon B."/>
            <person name="Goodwin S."/>
            <person name="Spatafora J."/>
            <person name="Crous P."/>
            <person name="Grigoriev I."/>
        </authorList>
    </citation>
    <scope>NUCLEOTIDE SEQUENCE</scope>
    <source>
        <strain evidence="5">CBS 480.64</strain>
    </source>
</reference>
<dbReference type="PANTHER" id="PTHR43008:SF8">
    <property type="entry name" value="BENZIL REDUCTASE ((S)-BENZOIN FORMING) IRC24"/>
    <property type="match status" value="1"/>
</dbReference>
<evidence type="ECO:0000256" key="2">
    <source>
        <dbReference type="ARBA" id="ARBA00022857"/>
    </source>
</evidence>
<dbReference type="Proteomes" id="UP000799421">
    <property type="component" value="Unassembled WGS sequence"/>
</dbReference>
<dbReference type="OrthoDB" id="153074at2759"/>
<dbReference type="AlphaFoldDB" id="A0A6A7BYP1"/>
<dbReference type="CDD" id="cd05367">
    <property type="entry name" value="SPR-like_SDR_c"/>
    <property type="match status" value="1"/>
</dbReference>
<dbReference type="FunFam" id="3.40.50.720:FF:000281">
    <property type="entry name" value="Uncharacterized oxidoreductase YIR035C"/>
    <property type="match status" value="1"/>
</dbReference>
<proteinExistence type="inferred from homology"/>
<dbReference type="InterPro" id="IPR002347">
    <property type="entry name" value="SDR_fam"/>
</dbReference>
<keyword evidence="3" id="KW-0560">Oxidoreductase</keyword>
<dbReference type="InterPro" id="IPR020904">
    <property type="entry name" value="Sc_DH/Rdtase_CS"/>
</dbReference>
<dbReference type="InterPro" id="IPR036291">
    <property type="entry name" value="NAD(P)-bd_dom_sf"/>
</dbReference>
<dbReference type="EMBL" id="MU005983">
    <property type="protein sequence ID" value="KAF2860330.1"/>
    <property type="molecule type" value="Genomic_DNA"/>
</dbReference>
<comment type="similarity">
    <text evidence="1">Belongs to the short-chain dehydrogenases/reductases (SDR) family.</text>
</comment>
<dbReference type="GO" id="GO:0050664">
    <property type="term" value="F:oxidoreductase activity, acting on NAD(P)H, oxygen as acceptor"/>
    <property type="evidence" value="ECO:0007669"/>
    <property type="project" value="TreeGrafter"/>
</dbReference>
<accession>A0A6A7BYP1</accession>
<dbReference type="PRINTS" id="PR00081">
    <property type="entry name" value="GDHRDH"/>
</dbReference>
<dbReference type="PANTHER" id="PTHR43008">
    <property type="entry name" value="BENZIL REDUCTASE"/>
    <property type="match status" value="1"/>
</dbReference>
<evidence type="ECO:0000256" key="1">
    <source>
        <dbReference type="ARBA" id="ARBA00006484"/>
    </source>
</evidence>
<dbReference type="Pfam" id="PF00106">
    <property type="entry name" value="adh_short"/>
    <property type="match status" value="1"/>
</dbReference>
<evidence type="ECO:0000256" key="3">
    <source>
        <dbReference type="ARBA" id="ARBA00023002"/>
    </source>
</evidence>
<dbReference type="SUPFAM" id="SSF51735">
    <property type="entry name" value="NAD(P)-binding Rossmann-fold domains"/>
    <property type="match status" value="1"/>
</dbReference>
<sequence>MPKTVILTGASRGIGRAMAQFLLQQKHRLVLVAQTEAPLKELEHQYPEQVAVQTGDLSNFYLANKVVNLAKDRFGQVDGLLVNHAVLEPVGRIADASVEAWRRAFDINFFSAIPLIQAALPELRKTKGCIVLVSSGAASNAYAAWGAYGSAKAALNHLAMTLANEESLVTTIAVRPGVVDTNMQKDIRDKHHHHMNEKDAARFKELNETGRLLKPEEPGHVMARMVVDAPKELTGKFMSWDAEALKAYQA</sequence>
<dbReference type="InterPro" id="IPR057326">
    <property type="entry name" value="KR_dom"/>
</dbReference>
<gene>
    <name evidence="5" type="ORF">K470DRAFT_258090</name>
</gene>
<evidence type="ECO:0000313" key="6">
    <source>
        <dbReference type="Proteomes" id="UP000799421"/>
    </source>
</evidence>
<feature type="domain" description="Ketoreductase" evidence="4">
    <location>
        <begin position="3"/>
        <end position="182"/>
    </location>
</feature>
<evidence type="ECO:0000313" key="5">
    <source>
        <dbReference type="EMBL" id="KAF2860330.1"/>
    </source>
</evidence>
<protein>
    <submittedName>
        <fullName evidence="5">NAD(P)-binding protein</fullName>
    </submittedName>
</protein>
<name>A0A6A7BYP1_9PEZI</name>
<dbReference type="PROSITE" id="PS00061">
    <property type="entry name" value="ADH_SHORT"/>
    <property type="match status" value="1"/>
</dbReference>
<organism evidence="5 6">
    <name type="scientific">Piedraia hortae CBS 480.64</name>
    <dbReference type="NCBI Taxonomy" id="1314780"/>
    <lineage>
        <taxon>Eukaryota</taxon>
        <taxon>Fungi</taxon>
        <taxon>Dikarya</taxon>
        <taxon>Ascomycota</taxon>
        <taxon>Pezizomycotina</taxon>
        <taxon>Dothideomycetes</taxon>
        <taxon>Dothideomycetidae</taxon>
        <taxon>Capnodiales</taxon>
        <taxon>Piedraiaceae</taxon>
        <taxon>Piedraia</taxon>
    </lineage>
</organism>